<reference evidence="1 2" key="1">
    <citation type="submission" date="2017-09" db="EMBL/GenBank/DDBJ databases">
        <title>Depth-based differentiation of microbial function through sediment-hosted aquifers and enrichment of novel symbionts in the deep terrestrial subsurface.</title>
        <authorList>
            <person name="Probst A.J."/>
            <person name="Ladd B."/>
            <person name="Jarett J.K."/>
            <person name="Geller-Mcgrath D.E."/>
            <person name="Sieber C.M."/>
            <person name="Emerson J.B."/>
            <person name="Anantharaman K."/>
            <person name="Thomas B.C."/>
            <person name="Malmstrom R."/>
            <person name="Stieglmeier M."/>
            <person name="Klingl A."/>
            <person name="Woyke T."/>
            <person name="Ryan C.M."/>
            <person name="Banfield J.F."/>
        </authorList>
    </citation>
    <scope>NUCLEOTIDE SEQUENCE [LARGE SCALE GENOMIC DNA]</scope>
    <source>
        <strain evidence="1">CG11_big_fil_rev_8_21_14_0_20_40_12</strain>
    </source>
</reference>
<gene>
    <name evidence="1" type="ORF">COV89_00950</name>
</gene>
<evidence type="ECO:0000313" key="2">
    <source>
        <dbReference type="Proteomes" id="UP000231371"/>
    </source>
</evidence>
<name>A0A2H0KJ01_9BACT</name>
<evidence type="ECO:0000313" key="1">
    <source>
        <dbReference type="EMBL" id="PIQ70354.1"/>
    </source>
</evidence>
<dbReference type="Proteomes" id="UP000231371">
    <property type="component" value="Unassembled WGS sequence"/>
</dbReference>
<protein>
    <submittedName>
        <fullName evidence="1">Uncharacterized protein</fullName>
    </submittedName>
</protein>
<dbReference type="AlphaFoldDB" id="A0A2H0KJ01"/>
<organism evidence="1 2">
    <name type="scientific">Candidatus Shapirobacteria bacterium CG11_big_fil_rev_8_21_14_0_20_40_12</name>
    <dbReference type="NCBI Taxonomy" id="1974889"/>
    <lineage>
        <taxon>Bacteria</taxon>
        <taxon>Candidatus Shapironibacteriota</taxon>
    </lineage>
</organism>
<comment type="caution">
    <text evidence="1">The sequence shown here is derived from an EMBL/GenBank/DDBJ whole genome shotgun (WGS) entry which is preliminary data.</text>
</comment>
<dbReference type="EMBL" id="PCVI01000016">
    <property type="protein sequence ID" value="PIQ70354.1"/>
    <property type="molecule type" value="Genomic_DNA"/>
</dbReference>
<accession>A0A2H0KJ01</accession>
<sequence length="160" mass="18043">MVPRLQSPEATADGGQGLHYRPLSMNKIEVDEGKLTSLEQVKAVFGAKWPGYFNNFSTRFPALYKGSVADERGILEALGTMELPFSAFISPKVHKYCSQKFLEQTPRKFYKAVDRVTLELGILPEGIRKLKELQSEAGSDDLKIQYFEQLQELIAPVFLN</sequence>
<proteinExistence type="predicted"/>